<dbReference type="Proteomes" id="UP000245626">
    <property type="component" value="Unassembled WGS sequence"/>
</dbReference>
<keyword evidence="2" id="KW-1185">Reference proteome</keyword>
<organism evidence="1 2">
    <name type="scientific">Violaceomyces palustris</name>
    <dbReference type="NCBI Taxonomy" id="1673888"/>
    <lineage>
        <taxon>Eukaryota</taxon>
        <taxon>Fungi</taxon>
        <taxon>Dikarya</taxon>
        <taxon>Basidiomycota</taxon>
        <taxon>Ustilaginomycotina</taxon>
        <taxon>Ustilaginomycetes</taxon>
        <taxon>Violaceomycetales</taxon>
        <taxon>Violaceomycetaceae</taxon>
        <taxon>Violaceomyces</taxon>
    </lineage>
</organism>
<evidence type="ECO:0000313" key="2">
    <source>
        <dbReference type="Proteomes" id="UP000245626"/>
    </source>
</evidence>
<evidence type="ECO:0000313" key="1">
    <source>
        <dbReference type="EMBL" id="PWN49741.1"/>
    </source>
</evidence>
<protein>
    <submittedName>
        <fullName evidence="1">Uncharacterized protein</fullName>
    </submittedName>
</protein>
<sequence length="483" mass="51877">MPLVAYPLQSIQSPETQGWTKRSCNPNVESCGGMHKGTWIAIIIIVVVGIVVLVFSLFFVRYFFKTKKQLGQDEEYEGDLYYRQDREEEMRQVGGRRDLDVDVSSRYADPGRTHHGGNATKEVERRESAKIQESRNTSVSTNGSSTSSSSSSTSYALGRPAVAVAHLDSEPQREGSATQVGRAAMPPRGYTNGWGRGMESPFTSSDKTQIQVEVEIAEGDVSEDGAQHKSKKVKAKASRGARTRGERDLELSPSLSMAETVQGNDVDEKKDGSKAHKDGVPDVGDDADMTRPTSIPYLSYQRDRANGGERGSSRPGSGSSTVQSCYSTTTSTSSCSHLTATAKTNERSSRSVKPTKTASKSSSYRASHQDHDTRSKNSIAPTTTTVAKPPKAATSIGTTTTSPYPSSTTSSSSTHAPSKNRTNKQRDSMSSSSIRSNGRKTSTMTGSTETYTSMAWPAALIMAGARPLNSSSSSSSNSNPAPR</sequence>
<name>A0ACD0NVD6_9BASI</name>
<dbReference type="EMBL" id="KZ820011">
    <property type="protein sequence ID" value="PWN49741.1"/>
    <property type="molecule type" value="Genomic_DNA"/>
</dbReference>
<gene>
    <name evidence="1" type="ORF">IE53DRAFT_129253</name>
</gene>
<accession>A0ACD0NVD6</accession>
<proteinExistence type="predicted"/>
<reference evidence="1 2" key="1">
    <citation type="journal article" date="2018" name="Mol. Biol. Evol.">
        <title>Broad Genomic Sampling Reveals a Smut Pathogenic Ancestry of the Fungal Clade Ustilaginomycotina.</title>
        <authorList>
            <person name="Kijpornyongpan T."/>
            <person name="Mondo S.J."/>
            <person name="Barry K."/>
            <person name="Sandor L."/>
            <person name="Lee J."/>
            <person name="Lipzen A."/>
            <person name="Pangilinan J."/>
            <person name="LaButti K."/>
            <person name="Hainaut M."/>
            <person name="Henrissat B."/>
            <person name="Grigoriev I.V."/>
            <person name="Spatafora J.W."/>
            <person name="Aime M.C."/>
        </authorList>
    </citation>
    <scope>NUCLEOTIDE SEQUENCE [LARGE SCALE GENOMIC DNA]</scope>
    <source>
        <strain evidence="1 2">SA 807</strain>
    </source>
</reference>